<accession>A0ABW0KV31</accession>
<gene>
    <name evidence="4" type="ORF">ACFQDI_20420</name>
</gene>
<proteinExistence type="inferred from homology"/>
<sequence length="335" mass="36871">MRYTDHSTMSRRLGDARVRRVKGWCGMNAGAPALCAGLLAAVLLCSCDHAEPKLVLSKPLVQDTVITRTYAGQVKSGRRMEIRAESRGYLEVVNAREGQNLKKGEPMFKIVQHAPGAAKSTEPEAAVIAAPFDGRMSLLRKNGGSPVREGDLLTTLSDNREMEVDFNMPEAQYQEYAAATPAGERLSVRLLLANGRLFEPAGQMKLEKTELNTRTGTLPQHAVFPNPGDLLRHGESGNVQLRETIKNAVLVPRQATLEIAEHRYVHVVAKDGMVRQRRVSISNELQDFYVVTEGVGADETIVFEGTEQVHDGDKAWTGVFEEPAKAYANLKHKAE</sequence>
<evidence type="ECO:0000313" key="5">
    <source>
        <dbReference type="Proteomes" id="UP001596052"/>
    </source>
</evidence>
<organism evidence="4 5">
    <name type="scientific">Prosthecobacter fluviatilis</name>
    <dbReference type="NCBI Taxonomy" id="445931"/>
    <lineage>
        <taxon>Bacteria</taxon>
        <taxon>Pseudomonadati</taxon>
        <taxon>Verrucomicrobiota</taxon>
        <taxon>Verrucomicrobiia</taxon>
        <taxon>Verrucomicrobiales</taxon>
        <taxon>Verrucomicrobiaceae</taxon>
        <taxon>Prosthecobacter</taxon>
    </lineage>
</organism>
<keyword evidence="5" id="KW-1185">Reference proteome</keyword>
<dbReference type="InterPro" id="IPR058627">
    <property type="entry name" value="MdtA-like_C"/>
</dbReference>
<feature type="domain" description="Multidrug resistance protein MdtA-like C-terminal permuted SH3" evidence="3">
    <location>
        <begin position="247"/>
        <end position="306"/>
    </location>
</feature>
<dbReference type="Pfam" id="PF25944">
    <property type="entry name" value="Beta-barrel_RND"/>
    <property type="match status" value="1"/>
</dbReference>
<dbReference type="SUPFAM" id="SSF111369">
    <property type="entry name" value="HlyD-like secretion proteins"/>
    <property type="match status" value="1"/>
</dbReference>
<dbReference type="Gene3D" id="2.40.30.170">
    <property type="match status" value="1"/>
</dbReference>
<feature type="domain" description="Multidrug resistance protein MdtA-like beta-barrel" evidence="2">
    <location>
        <begin position="162"/>
        <end position="243"/>
    </location>
</feature>
<dbReference type="InterPro" id="IPR058626">
    <property type="entry name" value="MdtA-like_b-barrel"/>
</dbReference>
<comment type="similarity">
    <text evidence="1">Belongs to the membrane fusion protein (MFP) (TC 8.A.1) family.</text>
</comment>
<dbReference type="PANTHER" id="PTHR30158:SF23">
    <property type="entry name" value="MULTIDRUG RESISTANCE PROTEIN MEXA"/>
    <property type="match status" value="1"/>
</dbReference>
<evidence type="ECO:0000259" key="3">
    <source>
        <dbReference type="Pfam" id="PF25967"/>
    </source>
</evidence>
<protein>
    <submittedName>
        <fullName evidence="4">Efflux RND transporter periplasmic adaptor subunit</fullName>
    </submittedName>
</protein>
<evidence type="ECO:0000313" key="4">
    <source>
        <dbReference type="EMBL" id="MFC5457245.1"/>
    </source>
</evidence>
<evidence type="ECO:0000256" key="1">
    <source>
        <dbReference type="ARBA" id="ARBA00009477"/>
    </source>
</evidence>
<dbReference type="Gene3D" id="2.40.420.20">
    <property type="match status" value="1"/>
</dbReference>
<dbReference type="PANTHER" id="PTHR30158">
    <property type="entry name" value="ACRA/E-RELATED COMPONENT OF DRUG EFFLUX TRANSPORTER"/>
    <property type="match status" value="1"/>
</dbReference>
<dbReference type="Proteomes" id="UP001596052">
    <property type="component" value="Unassembled WGS sequence"/>
</dbReference>
<evidence type="ECO:0000259" key="2">
    <source>
        <dbReference type="Pfam" id="PF25944"/>
    </source>
</evidence>
<reference evidence="5" key="1">
    <citation type="journal article" date="2019" name="Int. J. Syst. Evol. Microbiol.">
        <title>The Global Catalogue of Microorganisms (GCM) 10K type strain sequencing project: providing services to taxonomists for standard genome sequencing and annotation.</title>
        <authorList>
            <consortium name="The Broad Institute Genomics Platform"/>
            <consortium name="The Broad Institute Genome Sequencing Center for Infectious Disease"/>
            <person name="Wu L."/>
            <person name="Ma J."/>
        </authorList>
    </citation>
    <scope>NUCLEOTIDE SEQUENCE [LARGE SCALE GENOMIC DNA]</scope>
    <source>
        <strain evidence="5">CGMCC 4.1469</strain>
    </source>
</reference>
<name>A0ABW0KV31_9BACT</name>
<dbReference type="RefSeq" id="WP_377170333.1">
    <property type="nucleotide sequence ID" value="NZ_JBHSMQ010000009.1"/>
</dbReference>
<dbReference type="NCBIfam" id="TIGR01730">
    <property type="entry name" value="RND_mfp"/>
    <property type="match status" value="1"/>
</dbReference>
<dbReference type="Pfam" id="PF25967">
    <property type="entry name" value="RND-MFP_C"/>
    <property type="match status" value="1"/>
</dbReference>
<dbReference type="EMBL" id="JBHSMQ010000009">
    <property type="protein sequence ID" value="MFC5457245.1"/>
    <property type="molecule type" value="Genomic_DNA"/>
</dbReference>
<dbReference type="InterPro" id="IPR006143">
    <property type="entry name" value="RND_pump_MFP"/>
</dbReference>
<comment type="caution">
    <text evidence="4">The sequence shown here is derived from an EMBL/GenBank/DDBJ whole genome shotgun (WGS) entry which is preliminary data.</text>
</comment>